<dbReference type="GO" id="GO:0016020">
    <property type="term" value="C:membrane"/>
    <property type="evidence" value="ECO:0007669"/>
    <property type="project" value="UniProtKB-SubCell"/>
</dbReference>
<evidence type="ECO:0000256" key="1">
    <source>
        <dbReference type="ARBA" id="ARBA00004370"/>
    </source>
</evidence>
<comment type="subcellular location">
    <subcellularLocation>
        <location evidence="1">Membrane</location>
    </subcellularLocation>
</comment>
<dbReference type="PRINTS" id="PR00019">
    <property type="entry name" value="LEURICHRPT"/>
</dbReference>
<organism evidence="8">
    <name type="scientific">Daucus carota subsp. sativus</name>
    <name type="common">Carrot</name>
    <dbReference type="NCBI Taxonomy" id="79200"/>
    <lineage>
        <taxon>Eukaryota</taxon>
        <taxon>Viridiplantae</taxon>
        <taxon>Streptophyta</taxon>
        <taxon>Embryophyta</taxon>
        <taxon>Tracheophyta</taxon>
        <taxon>Spermatophyta</taxon>
        <taxon>Magnoliopsida</taxon>
        <taxon>eudicotyledons</taxon>
        <taxon>Gunneridae</taxon>
        <taxon>Pentapetalae</taxon>
        <taxon>asterids</taxon>
        <taxon>campanulids</taxon>
        <taxon>Apiales</taxon>
        <taxon>Apiaceae</taxon>
        <taxon>Apioideae</taxon>
        <taxon>Scandiceae</taxon>
        <taxon>Daucinae</taxon>
        <taxon>Daucus</taxon>
        <taxon>Daucus sect. Daucus</taxon>
    </lineage>
</organism>
<dbReference type="AlphaFoldDB" id="A0A161ZUY2"/>
<evidence type="ECO:0000313" key="9">
    <source>
        <dbReference type="EMBL" id="WOH04763.1"/>
    </source>
</evidence>
<name>A0A161ZUY2_DAUCS</name>
<protein>
    <recommendedName>
        <fullName evidence="7">Leucine-rich repeat-containing N-terminal plant-type domain-containing protein</fullName>
    </recommendedName>
</protein>
<keyword evidence="4" id="KW-0677">Repeat</keyword>
<dbReference type="KEGG" id="dcr:108225754"/>
<evidence type="ECO:0000256" key="4">
    <source>
        <dbReference type="ARBA" id="ARBA00022737"/>
    </source>
</evidence>
<sequence length="380" mass="41651">MSIFFIFLLSLSAIISTTAGDPLSDEISALRAFKSSIKPSTIPSYSCLASWNFTSHPCSFPHTTHFICGLTCYNSRVTQLTLDPAGYSGTLSPLISKLTELTHLDISENNFFGPIPPSLSSLANLQILSLRFNSFSGWVPPSVFALKKLESLDLSHNSLSGSLPNTLNSATSLTRLDLSYNKLTGSIPKLPPNLYQIAIKANSLSGFLYQTSFTESTRLDTVELSENSLVGVLQPWFFNLPSLQQVNLSKNKFTGVVISKPQNPESNLVAVDLGFNKIQGNLPVNFLLYPMLSSLTLSYNRLRGPIPLEYSKKQRLRRLFLDGNYLNGSPPSDLISGKTEVLAGNLGDNCLKYCPASSSLCSKSQKATWICRQAYGKPRL</sequence>
<dbReference type="InterPro" id="IPR013210">
    <property type="entry name" value="LRR_N_plant-typ"/>
</dbReference>
<dbReference type="STRING" id="79200.A0A161ZUY2"/>
<keyword evidence="2" id="KW-0433">Leucine-rich repeat</keyword>
<evidence type="ECO:0000313" key="8">
    <source>
        <dbReference type="EMBL" id="KZM90640.1"/>
    </source>
</evidence>
<dbReference type="EMBL" id="CP093348">
    <property type="protein sequence ID" value="WOH04763.1"/>
    <property type="molecule type" value="Genomic_DNA"/>
</dbReference>
<evidence type="ECO:0000256" key="5">
    <source>
        <dbReference type="ARBA" id="ARBA00023136"/>
    </source>
</evidence>
<dbReference type="PANTHER" id="PTHR48009">
    <property type="entry name" value="LEUCINE-RICH REPEAT (LRR) FAMILY PROTEIN"/>
    <property type="match status" value="1"/>
</dbReference>
<dbReference type="FunFam" id="3.80.10.10:FF:000400">
    <property type="entry name" value="Nuclear pore complex protein NUP107"/>
    <property type="match status" value="1"/>
</dbReference>
<dbReference type="Pfam" id="PF08263">
    <property type="entry name" value="LRRNT_2"/>
    <property type="match status" value="1"/>
</dbReference>
<dbReference type="InterPro" id="IPR053213">
    <property type="entry name" value="RLP29"/>
</dbReference>
<dbReference type="Gene3D" id="3.80.10.10">
    <property type="entry name" value="Ribonuclease Inhibitor"/>
    <property type="match status" value="2"/>
</dbReference>
<dbReference type="OrthoDB" id="676979at2759"/>
<keyword evidence="3 6" id="KW-0732">Signal</keyword>
<dbReference type="PANTHER" id="PTHR48009:SF9">
    <property type="entry name" value="LRR RECEPTOR-LIKE SERINE_THREONINE-PROTEIN KINASE GSO1"/>
    <property type="match status" value="1"/>
</dbReference>
<keyword evidence="5" id="KW-0472">Membrane</keyword>
<reference evidence="9" key="2">
    <citation type="submission" date="2022-03" db="EMBL/GenBank/DDBJ databases">
        <title>Draft title - Genomic analysis of global carrot germplasm unveils the trajectory of domestication and the origin of high carotenoid orange carrot.</title>
        <authorList>
            <person name="Iorizzo M."/>
            <person name="Ellison S."/>
            <person name="Senalik D."/>
            <person name="Macko-Podgorni A."/>
            <person name="Grzebelus D."/>
            <person name="Bostan H."/>
            <person name="Rolling W."/>
            <person name="Curaba J."/>
            <person name="Simon P."/>
        </authorList>
    </citation>
    <scope>NUCLEOTIDE SEQUENCE</scope>
    <source>
        <tissue evidence="9">Leaf</tissue>
    </source>
</reference>
<evidence type="ECO:0000256" key="2">
    <source>
        <dbReference type="ARBA" id="ARBA00022614"/>
    </source>
</evidence>
<dbReference type="InterPro" id="IPR032675">
    <property type="entry name" value="LRR_dom_sf"/>
</dbReference>
<dbReference type="OMA" id="PPWSCLA"/>
<dbReference type="PROSITE" id="PS51450">
    <property type="entry name" value="LRR"/>
    <property type="match status" value="2"/>
</dbReference>
<evidence type="ECO:0000256" key="6">
    <source>
        <dbReference type="SAM" id="SignalP"/>
    </source>
</evidence>
<dbReference type="Proteomes" id="UP000077755">
    <property type="component" value="Chromosome 6"/>
</dbReference>
<dbReference type="Gramene" id="KZM90640">
    <property type="protein sequence ID" value="KZM90640"/>
    <property type="gene ID" value="DCAR_021995"/>
</dbReference>
<evidence type="ECO:0000259" key="7">
    <source>
        <dbReference type="Pfam" id="PF08263"/>
    </source>
</evidence>
<dbReference type="EMBL" id="LNRQ01000006">
    <property type="protein sequence ID" value="KZM90640.1"/>
    <property type="molecule type" value="Genomic_DNA"/>
</dbReference>
<reference evidence="8" key="1">
    <citation type="journal article" date="2016" name="Nat. Genet.">
        <title>A high-quality carrot genome assembly provides new insights into carotenoid accumulation and asterid genome evolution.</title>
        <authorList>
            <person name="Iorizzo M."/>
            <person name="Ellison S."/>
            <person name="Senalik D."/>
            <person name="Zeng P."/>
            <person name="Satapoomin P."/>
            <person name="Huang J."/>
            <person name="Bowman M."/>
            <person name="Iovene M."/>
            <person name="Sanseverino W."/>
            <person name="Cavagnaro P."/>
            <person name="Yildiz M."/>
            <person name="Macko-Podgorni A."/>
            <person name="Moranska E."/>
            <person name="Grzebelus E."/>
            <person name="Grzebelus D."/>
            <person name="Ashrafi H."/>
            <person name="Zheng Z."/>
            <person name="Cheng S."/>
            <person name="Spooner D."/>
            <person name="Van Deynze A."/>
            <person name="Simon P."/>
        </authorList>
    </citation>
    <scope>NUCLEOTIDE SEQUENCE [LARGE SCALE GENOMIC DNA]</scope>
    <source>
        <tissue evidence="8">Leaf</tissue>
    </source>
</reference>
<feature type="signal peptide" evidence="6">
    <location>
        <begin position="1"/>
        <end position="19"/>
    </location>
</feature>
<dbReference type="InterPro" id="IPR001611">
    <property type="entry name" value="Leu-rich_rpt"/>
</dbReference>
<accession>A0A161ZUY2</accession>
<dbReference type="Pfam" id="PF00560">
    <property type="entry name" value="LRR_1"/>
    <property type="match status" value="2"/>
</dbReference>
<feature type="domain" description="Leucine-rich repeat-containing N-terminal plant-type" evidence="7">
    <location>
        <begin position="24"/>
        <end position="61"/>
    </location>
</feature>
<proteinExistence type="predicted"/>
<dbReference type="Pfam" id="PF13855">
    <property type="entry name" value="LRR_8"/>
    <property type="match status" value="2"/>
</dbReference>
<gene>
    <name evidence="8" type="ORF">DCAR_021995</name>
    <name evidence="9" type="ORF">DCAR_0624175</name>
</gene>
<evidence type="ECO:0000256" key="3">
    <source>
        <dbReference type="ARBA" id="ARBA00022729"/>
    </source>
</evidence>
<keyword evidence="10" id="KW-1185">Reference proteome</keyword>
<feature type="chain" id="PRO_5007831118" description="Leucine-rich repeat-containing N-terminal plant-type domain-containing protein" evidence="6">
    <location>
        <begin position="20"/>
        <end position="380"/>
    </location>
</feature>
<evidence type="ECO:0000313" key="10">
    <source>
        <dbReference type="Proteomes" id="UP000077755"/>
    </source>
</evidence>
<dbReference type="SUPFAM" id="SSF52058">
    <property type="entry name" value="L domain-like"/>
    <property type="match status" value="1"/>
</dbReference>